<keyword evidence="7" id="KW-1185">Reference proteome</keyword>
<dbReference type="Pfam" id="PF01925">
    <property type="entry name" value="TauE"/>
    <property type="match status" value="1"/>
</dbReference>
<protein>
    <recommendedName>
        <fullName evidence="5">Probable membrane transporter protein</fullName>
    </recommendedName>
</protein>
<feature type="transmembrane region" description="Helical" evidence="5">
    <location>
        <begin position="113"/>
        <end position="137"/>
    </location>
</feature>
<feature type="transmembrane region" description="Helical" evidence="5">
    <location>
        <begin position="175"/>
        <end position="203"/>
    </location>
</feature>
<evidence type="ECO:0000313" key="6">
    <source>
        <dbReference type="EMBL" id="GAA5061014.1"/>
    </source>
</evidence>
<accession>A0AAV3UNY0</accession>
<comment type="similarity">
    <text evidence="5">Belongs to the 4-toluene sulfonate uptake permease (TSUP) (TC 2.A.102) family.</text>
</comment>
<dbReference type="PANTHER" id="PTHR43483">
    <property type="entry name" value="MEMBRANE TRANSPORTER PROTEIN HI_0806-RELATED"/>
    <property type="match status" value="1"/>
</dbReference>
<keyword evidence="4 5" id="KW-0472">Membrane</keyword>
<keyword evidence="5" id="KW-1003">Cell membrane</keyword>
<dbReference type="Proteomes" id="UP001501729">
    <property type="component" value="Unassembled WGS sequence"/>
</dbReference>
<keyword evidence="3 5" id="KW-1133">Transmembrane helix</keyword>
<dbReference type="PANTHER" id="PTHR43483:SF3">
    <property type="entry name" value="MEMBRANE TRANSPORTER PROTEIN HI_0806-RELATED"/>
    <property type="match status" value="1"/>
</dbReference>
<evidence type="ECO:0000256" key="5">
    <source>
        <dbReference type="RuleBase" id="RU363041"/>
    </source>
</evidence>
<evidence type="ECO:0000256" key="4">
    <source>
        <dbReference type="ARBA" id="ARBA00023136"/>
    </source>
</evidence>
<feature type="transmembrane region" description="Helical" evidence="5">
    <location>
        <begin position="241"/>
        <end position="261"/>
    </location>
</feature>
<dbReference type="AlphaFoldDB" id="A0AAV3UNY0"/>
<evidence type="ECO:0000256" key="2">
    <source>
        <dbReference type="ARBA" id="ARBA00022692"/>
    </source>
</evidence>
<dbReference type="InterPro" id="IPR002781">
    <property type="entry name" value="TM_pro_TauE-like"/>
</dbReference>
<evidence type="ECO:0000313" key="7">
    <source>
        <dbReference type="Proteomes" id="UP001501729"/>
    </source>
</evidence>
<sequence length="340" mass="35758">MLVTDSDMGGMSLWSFEPGIAFFVFFGFTVGILFGFFGLGGSFFVTPALLVLGHPVEAAVGSGLVFVFGTSITAVVTHRRLGHIDYKLGGLLVAGMTMGLEVGKRVLFELSAIGLADLIVSTAYVGLLAAVGLFVLFDARNRTSVQGTVVDANVLRQIGTVHVPPMLSIREEVTVSIWIMLAIAFTTGILAGVLGVGGGFLILPILMYGLSLPETVAVGTDIFQIAISSGYGSFMYARADAVHLSVVVPLLGGSVFGAYLGSQLTEFVEEAKFKQYFALILLVDSVAVASKTISHTYGVVALHVLSLVLLFGTAVVMSSIVVSFGTRNALREGDTLSKNN</sequence>
<organism evidence="6 7">
    <name type="scientific">Haladaptatus pallidirubidus</name>
    <dbReference type="NCBI Taxonomy" id="1008152"/>
    <lineage>
        <taxon>Archaea</taxon>
        <taxon>Methanobacteriati</taxon>
        <taxon>Methanobacteriota</taxon>
        <taxon>Stenosarchaea group</taxon>
        <taxon>Halobacteria</taxon>
        <taxon>Halobacteriales</taxon>
        <taxon>Haladaptataceae</taxon>
        <taxon>Haladaptatus</taxon>
    </lineage>
</organism>
<comment type="subcellular location">
    <subcellularLocation>
        <location evidence="5">Cell membrane</location>
        <topology evidence="5">Multi-pass membrane protein</topology>
    </subcellularLocation>
    <subcellularLocation>
        <location evidence="1">Membrane</location>
        <topology evidence="1">Multi-pass membrane protein</topology>
    </subcellularLocation>
</comment>
<comment type="caution">
    <text evidence="6">The sequence shown here is derived from an EMBL/GenBank/DDBJ whole genome shotgun (WGS) entry which is preliminary data.</text>
</comment>
<dbReference type="GO" id="GO:0005886">
    <property type="term" value="C:plasma membrane"/>
    <property type="evidence" value="ECO:0007669"/>
    <property type="project" value="UniProtKB-SubCell"/>
</dbReference>
<proteinExistence type="inferred from homology"/>
<reference evidence="6 7" key="1">
    <citation type="journal article" date="2019" name="Int. J. Syst. Evol. Microbiol.">
        <title>The Global Catalogue of Microorganisms (GCM) 10K type strain sequencing project: providing services to taxonomists for standard genome sequencing and annotation.</title>
        <authorList>
            <consortium name="The Broad Institute Genomics Platform"/>
            <consortium name="The Broad Institute Genome Sequencing Center for Infectious Disease"/>
            <person name="Wu L."/>
            <person name="Ma J."/>
        </authorList>
    </citation>
    <scope>NUCLEOTIDE SEQUENCE [LARGE SCALE GENOMIC DNA]</scope>
    <source>
        <strain evidence="6 7">JCM 17504</strain>
    </source>
</reference>
<evidence type="ECO:0000256" key="3">
    <source>
        <dbReference type="ARBA" id="ARBA00022989"/>
    </source>
</evidence>
<feature type="transmembrane region" description="Helical" evidence="5">
    <location>
        <begin position="20"/>
        <end position="46"/>
    </location>
</feature>
<feature type="transmembrane region" description="Helical" evidence="5">
    <location>
        <begin position="58"/>
        <end position="76"/>
    </location>
</feature>
<dbReference type="EMBL" id="BAABKX010000019">
    <property type="protein sequence ID" value="GAA5061014.1"/>
    <property type="molecule type" value="Genomic_DNA"/>
</dbReference>
<keyword evidence="2 5" id="KW-0812">Transmembrane</keyword>
<feature type="transmembrane region" description="Helical" evidence="5">
    <location>
        <begin position="299"/>
        <end position="322"/>
    </location>
</feature>
<evidence type="ECO:0000256" key="1">
    <source>
        <dbReference type="ARBA" id="ARBA00004141"/>
    </source>
</evidence>
<gene>
    <name evidence="6" type="ORF">GCM10025751_46800</name>
</gene>
<name>A0AAV3UNY0_9EURY</name>